<evidence type="ECO:0008006" key="7">
    <source>
        <dbReference type="Google" id="ProtNLM"/>
    </source>
</evidence>
<proteinExistence type="predicted"/>
<organism evidence="5 6">
    <name type="scientific">Macrosiphum euphorbiae</name>
    <name type="common">potato aphid</name>
    <dbReference type="NCBI Taxonomy" id="13131"/>
    <lineage>
        <taxon>Eukaryota</taxon>
        <taxon>Metazoa</taxon>
        <taxon>Ecdysozoa</taxon>
        <taxon>Arthropoda</taxon>
        <taxon>Hexapoda</taxon>
        <taxon>Insecta</taxon>
        <taxon>Pterygota</taxon>
        <taxon>Neoptera</taxon>
        <taxon>Paraneoptera</taxon>
        <taxon>Hemiptera</taxon>
        <taxon>Sternorrhyncha</taxon>
        <taxon>Aphidomorpha</taxon>
        <taxon>Aphidoidea</taxon>
        <taxon>Aphididae</taxon>
        <taxon>Macrosiphini</taxon>
        <taxon>Macrosiphum</taxon>
    </lineage>
</organism>
<evidence type="ECO:0000256" key="2">
    <source>
        <dbReference type="SAM" id="Coils"/>
    </source>
</evidence>
<dbReference type="PANTHER" id="PTHR23158:SF33">
    <property type="entry name" value="TRANSPORT AND GOLGI ORGANIZATION PROTEIN 1"/>
    <property type="match status" value="1"/>
</dbReference>
<feature type="compositionally biased region" description="Low complexity" evidence="3">
    <location>
        <begin position="618"/>
        <end position="629"/>
    </location>
</feature>
<feature type="compositionally biased region" description="Basic and acidic residues" evidence="3">
    <location>
        <begin position="156"/>
        <end position="169"/>
    </location>
</feature>
<keyword evidence="1 2" id="KW-0175">Coiled coil</keyword>
<reference evidence="5 6" key="1">
    <citation type="submission" date="2023-01" db="EMBL/GenBank/DDBJ databases">
        <authorList>
            <person name="Whitehead M."/>
        </authorList>
    </citation>
    <scope>NUCLEOTIDE SEQUENCE [LARGE SCALE GENOMIC DNA]</scope>
</reference>
<dbReference type="GO" id="GO:0009306">
    <property type="term" value="P:protein secretion"/>
    <property type="evidence" value="ECO:0007669"/>
    <property type="project" value="TreeGrafter"/>
</dbReference>
<evidence type="ECO:0000256" key="4">
    <source>
        <dbReference type="SAM" id="SignalP"/>
    </source>
</evidence>
<feature type="compositionally biased region" description="Polar residues" evidence="3">
    <location>
        <begin position="1358"/>
        <end position="1371"/>
    </location>
</feature>
<feature type="chain" id="PRO_5043393059" description="Transport and Golgi organization protein 1" evidence="4">
    <location>
        <begin position="24"/>
        <end position="1398"/>
    </location>
</feature>
<feature type="coiled-coil region" evidence="2">
    <location>
        <begin position="1198"/>
        <end position="1285"/>
    </location>
</feature>
<dbReference type="GO" id="GO:0006888">
    <property type="term" value="P:endoplasmic reticulum to Golgi vesicle-mediated transport"/>
    <property type="evidence" value="ECO:0007669"/>
    <property type="project" value="TreeGrafter"/>
</dbReference>
<keyword evidence="6" id="KW-1185">Reference proteome</keyword>
<evidence type="ECO:0000313" key="6">
    <source>
        <dbReference type="Proteomes" id="UP001160148"/>
    </source>
</evidence>
<dbReference type="Proteomes" id="UP001160148">
    <property type="component" value="Unassembled WGS sequence"/>
</dbReference>
<sequence>MFILKIIVITSAILNIGSPAVNCGSDPVFEFQCLTPECDSALVNDKISVGRRLISPKHNVTILGQNEDMYLVKSSKGKISKMYRREVRIFHLAKREHWKFKVNVFKKNFEICESNNQDNEEKDSDSSISHISTNSDETILKISDGNDTSEVLQDVSNKDTEQYDDKLNNETDLFPSDYDNDIDESIEIESEDESDLDDNLVLNPSKIDSDFARNSVDEILSTNSVQILNSDPVDSDNNYKAKTISQQNIHTSTSDQQLENNFSTECSLDSCVNGVKENIVTENSRSKISSVSTDDSLQQIIDNIQITQQSTNLDKTDNSINESTNNLSPKNINSEVNIQDDNNNITEEFILNSSYQQEIKHVKATEEPSHLDNTDNSIKKSVNMAPQISNTDINLQDNNNGTEMSNMNSQLQQKSKPIQNTQQLPSEEEKIDVSINKSVSINAALQDSNVVVNLKENNNSTKELNMNSSYQEKSDEVETVQELPSLETKTNVLINESVSGVGSQNSNTVDNDGTGQLNTSQQEYKNSDSLPAIHEADNQQVNNNYKKPPLLEKEKVEINIESEISNDNVMPIEDNLKDEIIYQSVVSETKDDIPVLSNDHKEPKPQNILKDNLPNVESNISNNDSADANTTNSSPLQELNNTTEIVTSNDYHTTVVNQMDVTEVLNKKSIDQCTSVECLQSVDNTPNHDYEIMKHQYNTENKELPYENIHKTMEYNNNEQLKEFVPKSFVASFGHPDTCSGVNCLNFKRNVEKIVKSPQPSNPVPKQLQSDEISHSANIDYEKEIGKENIINEITDQSVVELSLLDHFNNWLSSPTMITIDFVWNIFSDNSSEYNDVYPDAVESQKMLEHNKSIKHSELYFIVVAVVTLLFSLIYYKYQNGTYENHLLTLLAAKDQNLLIIEKELLLLKELNSGNTQSTKERNSEIESLSDHLTKSEDIISSQAIRIENLEQEIVELTENGMEMHTLLSSALESSTQKKEQLNTLKVKLVDSENLIAALTKKNFEKSTELEKRIDNGKALSITVEELTNKNNSLAEDKAKLSLQLEEVITKNIVKESKLQSELNNLQFELDKQTHDLMTAKNEALLSKEALQEIMSQKFNPADSKQFSSSIKLSAELKSAKQISEGYKHKLNEALKSNQQHLDHIEVLKSDIVNLENNCSKLETMNEESVNKLNILTKFFKEQEQEYLKQINEKAVLCDDREGESSDLNERIKSLNQEIFNYKSEIQSLKKEITDQETSFKIQISAADKKASDYWISFRQAERKLKEMELETAQLRNKLTMVDKKLENGAKSIDSSKDFEDELLDIPLPTVSPDFTLLTLLDFEPPPPILTNQRLPPLGALGQAPSPPAPLSRRHNRSLSPGSPTPLQRSSAFRPLAQRYNYMNRENSLGHSDESLDK</sequence>
<gene>
    <name evidence="5" type="ORF">MEUPH1_LOCUS5324</name>
</gene>
<evidence type="ECO:0000256" key="1">
    <source>
        <dbReference type="ARBA" id="ARBA00023054"/>
    </source>
</evidence>
<feature type="coiled-coil region" evidence="2">
    <location>
        <begin position="1138"/>
        <end position="1172"/>
    </location>
</feature>
<feature type="region of interest" description="Disordered" evidence="3">
    <location>
        <begin position="313"/>
        <end position="332"/>
    </location>
</feature>
<keyword evidence="4" id="KW-0732">Signal</keyword>
<dbReference type="GO" id="GO:0005789">
    <property type="term" value="C:endoplasmic reticulum membrane"/>
    <property type="evidence" value="ECO:0007669"/>
    <property type="project" value="TreeGrafter"/>
</dbReference>
<protein>
    <recommendedName>
        <fullName evidence="7">Transport and Golgi organization protein 1</fullName>
    </recommendedName>
</protein>
<dbReference type="GO" id="GO:0035459">
    <property type="term" value="P:vesicle cargo loading"/>
    <property type="evidence" value="ECO:0007669"/>
    <property type="project" value="TreeGrafter"/>
</dbReference>
<dbReference type="InterPro" id="IPR051500">
    <property type="entry name" value="cTAGE_MIA/OTOR"/>
</dbReference>
<evidence type="ECO:0000313" key="5">
    <source>
        <dbReference type="EMBL" id="CAI6348670.1"/>
    </source>
</evidence>
<feature type="region of interest" description="Disordered" evidence="3">
    <location>
        <begin position="594"/>
        <end position="639"/>
    </location>
</feature>
<feature type="coiled-coil region" evidence="2">
    <location>
        <begin position="933"/>
        <end position="1083"/>
    </location>
</feature>
<accession>A0AAV0VYE0</accession>
<dbReference type="GO" id="GO:0070971">
    <property type="term" value="C:endoplasmic reticulum exit site"/>
    <property type="evidence" value="ECO:0007669"/>
    <property type="project" value="TreeGrafter"/>
</dbReference>
<dbReference type="EMBL" id="CARXXK010000001">
    <property type="protein sequence ID" value="CAI6348670.1"/>
    <property type="molecule type" value="Genomic_DNA"/>
</dbReference>
<feature type="region of interest" description="Disordered" evidence="3">
    <location>
        <begin position="1330"/>
        <end position="1398"/>
    </location>
</feature>
<name>A0AAV0VYE0_9HEMI</name>
<evidence type="ECO:0000256" key="3">
    <source>
        <dbReference type="SAM" id="MobiDB-lite"/>
    </source>
</evidence>
<feature type="region of interest" description="Disordered" evidence="3">
    <location>
        <begin position="386"/>
        <end position="429"/>
    </location>
</feature>
<feature type="compositionally biased region" description="Polar residues" evidence="3">
    <location>
        <begin position="386"/>
        <end position="425"/>
    </location>
</feature>
<comment type="caution">
    <text evidence="5">The sequence shown here is derived from an EMBL/GenBank/DDBJ whole genome shotgun (WGS) entry which is preliminary data.</text>
</comment>
<feature type="compositionally biased region" description="Basic and acidic residues" evidence="3">
    <location>
        <begin position="594"/>
        <end position="604"/>
    </location>
</feature>
<feature type="region of interest" description="Disordered" evidence="3">
    <location>
        <begin position="155"/>
        <end position="179"/>
    </location>
</feature>
<dbReference type="PANTHER" id="PTHR23158">
    <property type="entry name" value="MELANOMA INHIBITORY ACTIVITY-RELATED"/>
    <property type="match status" value="1"/>
</dbReference>
<feature type="compositionally biased region" description="Polar residues" evidence="3">
    <location>
        <begin position="630"/>
        <end position="639"/>
    </location>
</feature>
<feature type="region of interest" description="Disordered" evidence="3">
    <location>
        <begin position="498"/>
        <end position="524"/>
    </location>
</feature>
<feature type="signal peptide" evidence="4">
    <location>
        <begin position="1"/>
        <end position="23"/>
    </location>
</feature>